<feature type="region of interest" description="Disordered" evidence="1">
    <location>
        <begin position="126"/>
        <end position="147"/>
    </location>
</feature>
<protein>
    <submittedName>
        <fullName evidence="2">Uncharacterized protein</fullName>
    </submittedName>
</protein>
<evidence type="ECO:0000313" key="3">
    <source>
        <dbReference type="Proteomes" id="UP000674143"/>
    </source>
</evidence>
<feature type="region of interest" description="Disordered" evidence="1">
    <location>
        <begin position="305"/>
        <end position="372"/>
    </location>
</feature>
<dbReference type="KEGG" id="loi:92359976"/>
<accession>A0A836H4A4</accession>
<evidence type="ECO:0000313" key="2">
    <source>
        <dbReference type="EMBL" id="KAG5474873.1"/>
    </source>
</evidence>
<feature type="compositionally biased region" description="Low complexity" evidence="1">
    <location>
        <begin position="338"/>
        <end position="357"/>
    </location>
</feature>
<dbReference type="Proteomes" id="UP000674143">
    <property type="component" value="Unassembled WGS sequence"/>
</dbReference>
<dbReference type="EMBL" id="JAFHLR010000028">
    <property type="protein sequence ID" value="KAG5474873.1"/>
    <property type="molecule type" value="Genomic_DNA"/>
</dbReference>
<dbReference type="GeneID" id="92359976"/>
<reference evidence="3" key="1">
    <citation type="journal article" date="2021" name="Microbiol. Resour. Announc.">
        <title>LGAAP: Leishmaniinae Genome Assembly and Annotation Pipeline.</title>
        <authorList>
            <person name="Almutairi H."/>
            <person name="Urbaniak M.D."/>
            <person name="Bates M.D."/>
            <person name="Jariyapan N."/>
            <person name="Kwakye-Nuako G."/>
            <person name="Thomaz-Soccol V."/>
            <person name="Al-Salem W.S."/>
            <person name="Dillon R.J."/>
            <person name="Bates P.A."/>
            <person name="Gatherer D."/>
        </authorList>
    </citation>
    <scope>NUCLEOTIDE SEQUENCE [LARGE SCALE GENOMIC DNA]</scope>
</reference>
<reference evidence="3" key="2">
    <citation type="journal article" date="2021" name="Sci. Data">
        <title>Chromosome-scale genome sequencing, assembly and annotation of six genomes from subfamily Leishmaniinae.</title>
        <authorList>
            <person name="Almutairi H."/>
            <person name="Urbaniak M.D."/>
            <person name="Bates M.D."/>
            <person name="Jariyapan N."/>
            <person name="Kwakye-Nuako G."/>
            <person name="Thomaz Soccol V."/>
            <person name="Al-Salem W.S."/>
            <person name="Dillon R.J."/>
            <person name="Bates P.A."/>
            <person name="Gatherer D."/>
        </authorList>
    </citation>
    <scope>NUCLEOTIDE SEQUENCE [LARGE SCALE GENOMIC DNA]</scope>
</reference>
<comment type="caution">
    <text evidence="2">The sequence shown here is derived from an EMBL/GenBank/DDBJ whole genome shotgun (WGS) entry which is preliminary data.</text>
</comment>
<dbReference type="RefSeq" id="XP_067061979.1">
    <property type="nucleotide sequence ID" value="XM_067206042.1"/>
</dbReference>
<keyword evidence="3" id="KW-1185">Reference proteome</keyword>
<dbReference type="AlphaFoldDB" id="A0A836H4A4"/>
<sequence length="493" mass="53326">MASVCFSSASRSSACDCCECGVVVGTESAQRASLLLPCQHVLHMGCVEFIRRRGKVLMGMDSTDLPLDEENGSASVNSAGKTDLVLRGPGNNSWTRYTHGFCVCPACSTAITRIIPLYLSSTNDNARADPTDSAPTPSQVASEASATAEAEYRRVHRAQKHVLYRLRSLCDQRRRVTELTHACANLHEQRARYLAEVEREERCFPGLTHSGGLLDADSRVGSSSAVASNSVASLAVEHMGVTELELFMAQATPQLLRTQAELRKERHVIERRTKRLNALRMHYHSAKELRALDEAIARREVHTRCNTGDAARHSTSVRPEHLQRAPTHVVKGAPRSQEAGPPSSSSATSGTEGATAASRKRHRGDAAIDVDVEVSPDVVEVLSGEESGADDSGSPADVTVLDVDENTASDADVRDGGNEAVFVSMKDDGTYADESVYEAPYLIPRCFRHATASLPPAAGSAVVPKASTSAVTQHHLRLLPRREARLWQPSLQF</sequence>
<organism evidence="2 3">
    <name type="scientific">Leishmania orientalis</name>
    <dbReference type="NCBI Taxonomy" id="2249476"/>
    <lineage>
        <taxon>Eukaryota</taxon>
        <taxon>Discoba</taxon>
        <taxon>Euglenozoa</taxon>
        <taxon>Kinetoplastea</taxon>
        <taxon>Metakinetoplastina</taxon>
        <taxon>Trypanosomatida</taxon>
        <taxon>Trypanosomatidae</taxon>
        <taxon>Leishmaniinae</taxon>
        <taxon>Leishmania</taxon>
    </lineage>
</organism>
<gene>
    <name evidence="2" type="ORF">LSCM4_04052</name>
</gene>
<proteinExistence type="predicted"/>
<name>A0A836H4A4_9TRYP</name>
<evidence type="ECO:0000256" key="1">
    <source>
        <dbReference type="SAM" id="MobiDB-lite"/>
    </source>
</evidence>